<name>A0A507BIJ4_9PEZI</name>
<dbReference type="Pfam" id="PF10165">
    <property type="entry name" value="Ric8"/>
    <property type="match status" value="1"/>
</dbReference>
<sequence>MDRLAFRADLQGQAKLDAVTTLLDKLTEDLGKQCLTPDERDTALDQLKIYGRDPRNADPIFTRDGIETLARFALESDSRTTCQNALKCLANAMLLVPSARQTFVDLGYGPKACDKLKNDDWEDEFLASRVTLLSTYSKTIKLPTLIDETGLADNIAQRLAKHAEAASKQDKEALTDPMQVLSLTEITRLLFNLTHLCHEKASAFTATIPHLLVLLSKHDIPTPSPLEAPMGPFINALLNLELESPGLESSLFPDEAPGAIAARMVELLEQSLQGYPDHELEATVTPLVSVIHRTYARAPEEVSRIMRRALLPSEKDREGVLGQGDSTSAKMLQNLSNPLAPTLRKAISDLLFGLSGNDPATLVKNIGYGFASGILFEKKLPIPEDMGNPSTSEADASRGRAFNPVTGQFVDSEKPVDEPEMTEEEKEREAERLFVLFERLKKTGIVDVQNPVEQALRDGRFAEIDDKDRVEELD</sequence>
<evidence type="ECO:0000313" key="6">
    <source>
        <dbReference type="Proteomes" id="UP000319257"/>
    </source>
</evidence>
<dbReference type="InterPro" id="IPR019318">
    <property type="entry name" value="Gua_nucleotide_exch_fac_Ric8"/>
</dbReference>
<dbReference type="OrthoDB" id="5585685at2759"/>
<keyword evidence="6" id="KW-1185">Reference proteome</keyword>
<comment type="similarity">
    <text evidence="1">Belongs to the synembryn family.</text>
</comment>
<dbReference type="GO" id="GO:0005737">
    <property type="term" value="C:cytoplasm"/>
    <property type="evidence" value="ECO:0007669"/>
    <property type="project" value="TreeGrafter"/>
</dbReference>
<evidence type="ECO:0000256" key="4">
    <source>
        <dbReference type="SAM" id="MobiDB-lite"/>
    </source>
</evidence>
<accession>A0A507BIJ4</accession>
<dbReference type="InParanoid" id="A0A507BIJ4"/>
<evidence type="ECO:0000256" key="2">
    <source>
        <dbReference type="ARBA" id="ARBA00022658"/>
    </source>
</evidence>
<dbReference type="GO" id="GO:0005085">
    <property type="term" value="F:guanyl-nucleotide exchange factor activity"/>
    <property type="evidence" value="ECO:0007669"/>
    <property type="project" value="UniProtKB-KW"/>
</dbReference>
<dbReference type="PANTHER" id="PTHR12425">
    <property type="entry name" value="SYNEMBRYN"/>
    <property type="match status" value="1"/>
</dbReference>
<evidence type="ECO:0008006" key="7">
    <source>
        <dbReference type="Google" id="ProtNLM"/>
    </source>
</evidence>
<dbReference type="Gene3D" id="1.25.10.10">
    <property type="entry name" value="Leucine-rich Repeat Variant"/>
    <property type="match status" value="1"/>
</dbReference>
<dbReference type="RefSeq" id="XP_030998940.1">
    <property type="nucleotide sequence ID" value="XM_031137637.1"/>
</dbReference>
<dbReference type="SUPFAM" id="SSF48371">
    <property type="entry name" value="ARM repeat"/>
    <property type="match status" value="1"/>
</dbReference>
<evidence type="ECO:0000256" key="1">
    <source>
        <dbReference type="ARBA" id="ARBA00009049"/>
    </source>
</evidence>
<dbReference type="InterPro" id="IPR011989">
    <property type="entry name" value="ARM-like"/>
</dbReference>
<dbReference type="EMBL" id="SKBQ01000014">
    <property type="protein sequence ID" value="TPX17229.1"/>
    <property type="molecule type" value="Genomic_DNA"/>
</dbReference>
<dbReference type="PANTHER" id="PTHR12425:SF5">
    <property type="entry name" value="SYNEMBRYN"/>
    <property type="match status" value="1"/>
</dbReference>
<evidence type="ECO:0000313" key="5">
    <source>
        <dbReference type="EMBL" id="TPX17229.1"/>
    </source>
</evidence>
<protein>
    <recommendedName>
        <fullName evidence="7">Synembryn-like protein</fullName>
    </recommendedName>
</protein>
<organism evidence="5 6">
    <name type="scientific">Thyridium curvatum</name>
    <dbReference type="NCBI Taxonomy" id="1093900"/>
    <lineage>
        <taxon>Eukaryota</taxon>
        <taxon>Fungi</taxon>
        <taxon>Dikarya</taxon>
        <taxon>Ascomycota</taxon>
        <taxon>Pezizomycotina</taxon>
        <taxon>Sordariomycetes</taxon>
        <taxon>Sordariomycetidae</taxon>
        <taxon>Thyridiales</taxon>
        <taxon>Thyridiaceae</taxon>
        <taxon>Thyridium</taxon>
    </lineage>
</organism>
<dbReference type="GO" id="GO:0007186">
    <property type="term" value="P:G protein-coupled receptor signaling pathway"/>
    <property type="evidence" value="ECO:0007669"/>
    <property type="project" value="TreeGrafter"/>
</dbReference>
<dbReference type="AlphaFoldDB" id="A0A507BIJ4"/>
<dbReference type="InterPro" id="IPR016024">
    <property type="entry name" value="ARM-type_fold"/>
</dbReference>
<evidence type="ECO:0000256" key="3">
    <source>
        <dbReference type="ARBA" id="ARBA00023186"/>
    </source>
</evidence>
<feature type="region of interest" description="Disordered" evidence="4">
    <location>
        <begin position="409"/>
        <end position="428"/>
    </location>
</feature>
<keyword evidence="3" id="KW-0143">Chaperone</keyword>
<keyword evidence="2" id="KW-0344">Guanine-nucleotide releasing factor</keyword>
<comment type="caution">
    <text evidence="5">The sequence shown here is derived from an EMBL/GenBank/DDBJ whole genome shotgun (WGS) entry which is preliminary data.</text>
</comment>
<gene>
    <name evidence="5" type="ORF">E0L32_003347</name>
</gene>
<dbReference type="GO" id="GO:0001965">
    <property type="term" value="F:G-protein alpha-subunit binding"/>
    <property type="evidence" value="ECO:0007669"/>
    <property type="project" value="TreeGrafter"/>
</dbReference>
<proteinExistence type="inferred from homology"/>
<dbReference type="GeneID" id="41970794"/>
<dbReference type="Proteomes" id="UP000319257">
    <property type="component" value="Unassembled WGS sequence"/>
</dbReference>
<reference evidence="5 6" key="1">
    <citation type="submission" date="2019-06" db="EMBL/GenBank/DDBJ databases">
        <title>Draft genome sequence of the filamentous fungus Phialemoniopsis curvata isolated from diesel fuel.</title>
        <authorList>
            <person name="Varaljay V.A."/>
            <person name="Lyon W.J."/>
            <person name="Crouch A.L."/>
            <person name="Drake C.E."/>
            <person name="Hollomon J.M."/>
            <person name="Nadeau L.J."/>
            <person name="Nunn H.S."/>
            <person name="Stevenson B.S."/>
            <person name="Bojanowski C.L."/>
            <person name="Crookes-Goodson W.J."/>
        </authorList>
    </citation>
    <scope>NUCLEOTIDE SEQUENCE [LARGE SCALE GENOMIC DNA]</scope>
    <source>
        <strain evidence="5 6">D216</strain>
    </source>
</reference>